<comment type="caution">
    <text evidence="1">The sequence shown here is derived from an EMBL/GenBank/DDBJ whole genome shotgun (WGS) entry which is preliminary data.</text>
</comment>
<gene>
    <name evidence="1" type="ORF">L2E82_19527</name>
</gene>
<keyword evidence="2" id="KW-1185">Reference proteome</keyword>
<reference evidence="2" key="1">
    <citation type="journal article" date="2022" name="Mol. Ecol. Resour.">
        <title>The genomes of chicory, endive, great burdock and yacon provide insights into Asteraceae palaeo-polyploidization history and plant inulin production.</title>
        <authorList>
            <person name="Fan W."/>
            <person name="Wang S."/>
            <person name="Wang H."/>
            <person name="Wang A."/>
            <person name="Jiang F."/>
            <person name="Liu H."/>
            <person name="Zhao H."/>
            <person name="Xu D."/>
            <person name="Zhang Y."/>
        </authorList>
    </citation>
    <scope>NUCLEOTIDE SEQUENCE [LARGE SCALE GENOMIC DNA]</scope>
    <source>
        <strain evidence="2">cv. Punajuju</strain>
    </source>
</reference>
<name>A0ACB9FCB5_CICIN</name>
<accession>A0ACB9FCB5</accession>
<dbReference type="Proteomes" id="UP001055811">
    <property type="component" value="Linkage Group LG03"/>
</dbReference>
<evidence type="ECO:0000313" key="1">
    <source>
        <dbReference type="EMBL" id="KAI3768697.1"/>
    </source>
</evidence>
<organism evidence="1 2">
    <name type="scientific">Cichorium intybus</name>
    <name type="common">Chicory</name>
    <dbReference type="NCBI Taxonomy" id="13427"/>
    <lineage>
        <taxon>Eukaryota</taxon>
        <taxon>Viridiplantae</taxon>
        <taxon>Streptophyta</taxon>
        <taxon>Embryophyta</taxon>
        <taxon>Tracheophyta</taxon>
        <taxon>Spermatophyta</taxon>
        <taxon>Magnoliopsida</taxon>
        <taxon>eudicotyledons</taxon>
        <taxon>Gunneridae</taxon>
        <taxon>Pentapetalae</taxon>
        <taxon>asterids</taxon>
        <taxon>campanulids</taxon>
        <taxon>Asterales</taxon>
        <taxon>Asteraceae</taxon>
        <taxon>Cichorioideae</taxon>
        <taxon>Cichorieae</taxon>
        <taxon>Cichoriinae</taxon>
        <taxon>Cichorium</taxon>
    </lineage>
</organism>
<protein>
    <submittedName>
        <fullName evidence="1">Uncharacterized protein</fullName>
    </submittedName>
</protein>
<evidence type="ECO:0000313" key="2">
    <source>
        <dbReference type="Proteomes" id="UP001055811"/>
    </source>
</evidence>
<sequence length="95" mass="11066">MKDSYPEAKIQKRRNVWLQIRQFQKIISSGSCWIKLKDDFTTRTTDPCSIIAGVFKEEMEEVLGGKMTRDWECVRESVDEKLQKVAHDVDSLSKV</sequence>
<reference evidence="1 2" key="2">
    <citation type="journal article" date="2022" name="Mol. Ecol. Resour.">
        <title>The genomes of chicory, endive, great burdock and yacon provide insights into Asteraceae paleo-polyploidization history and plant inulin production.</title>
        <authorList>
            <person name="Fan W."/>
            <person name="Wang S."/>
            <person name="Wang H."/>
            <person name="Wang A."/>
            <person name="Jiang F."/>
            <person name="Liu H."/>
            <person name="Zhao H."/>
            <person name="Xu D."/>
            <person name="Zhang Y."/>
        </authorList>
    </citation>
    <scope>NUCLEOTIDE SEQUENCE [LARGE SCALE GENOMIC DNA]</scope>
    <source>
        <strain evidence="2">cv. Punajuju</strain>
        <tissue evidence="1">Leaves</tissue>
    </source>
</reference>
<dbReference type="EMBL" id="CM042011">
    <property type="protein sequence ID" value="KAI3768697.1"/>
    <property type="molecule type" value="Genomic_DNA"/>
</dbReference>
<proteinExistence type="predicted"/>